<organism evidence="11 12">
    <name type="scientific">Diaporthe australafricana</name>
    <dbReference type="NCBI Taxonomy" id="127596"/>
    <lineage>
        <taxon>Eukaryota</taxon>
        <taxon>Fungi</taxon>
        <taxon>Dikarya</taxon>
        <taxon>Ascomycota</taxon>
        <taxon>Pezizomycotina</taxon>
        <taxon>Sordariomycetes</taxon>
        <taxon>Sordariomycetidae</taxon>
        <taxon>Diaporthales</taxon>
        <taxon>Diaporthaceae</taxon>
        <taxon>Diaporthe</taxon>
    </lineage>
</organism>
<feature type="region of interest" description="Disordered" evidence="7">
    <location>
        <begin position="733"/>
        <end position="815"/>
    </location>
</feature>
<keyword evidence="12" id="KW-1185">Reference proteome</keyword>
<evidence type="ECO:0000259" key="9">
    <source>
        <dbReference type="PROSITE" id="PS50109"/>
    </source>
</evidence>
<evidence type="ECO:0000313" key="11">
    <source>
        <dbReference type="EMBL" id="KAL1874830.1"/>
    </source>
</evidence>
<comment type="subcellular location">
    <subcellularLocation>
        <location evidence="6">Mitochondrion</location>
    </subcellularLocation>
</comment>
<sequence>MRIAIREQLAILVTLVVLLGLAIVSVPTWIFVNNFVIQVQSSGLALTASLKATRIASEVQLIQTTCLTISTRILIQQSLETFYQGNTSDTNWAAATEDFQSALGSGGGNLYQVKVWSRNTTGSASGLFNATGRTTPRIELPYETSDGSKPILGDLDGGFPPSLYPNITYDDTGVASSNNPTTNRFAAYAFSDFRLNQDGGLLLGPLMINETFALVSLTIPIKSVSRPGFILGYMTVVASGSPLVNVTSSREGLGDTGVVLIIGPSAASNGFNSSLPPSNSTYTPTDLDAFGDISMRFVLPPIPAPQGARRHDQHSFASGLYDHAFQLRDYPAALTEFSKQVDSVNNASSNLWTRNEQGTAVSVGFARPQNSLFTWTVIVEQARSEATAPINTLRTILLGCVFGTAGAVAILVFPCAHWSVMPIRRLKDATEKSVAPPGYQDDLARFNTYDEDGMISGTTSKKSVKGFVSWMSLKLGRHHRRRLLADAESDSHRRVFKIPGKVESHKHVVTDELTELTTVFNEMSDELLKQYTSLDDKVADRTRELEISKKAAEAANESKTLFIANISHELKTPLNGIMGMCAVCMEEDDIVRIKQSLKTLYKSGDLLLHLLDDLLSFSKNQIGHQVNLEEREFRLADIRSQILSIFDKQVKEGRITLSAEFIGSAPDGQPPERRSQESRLPAVGPQGLGRLKDMCLWGDQHRILQVLINLVSNSLKFTPAGGKVMVRIRCVGEAESSDESRASSMSRNSSRPGRGRGRIGSGSQHSTSSRGASSSIVQAQVQRGTALSINPADPRQGVHQTTLDRPATPPPPNAKSYVFEFEVEDTGPGIADHMQQRVFEPFVQGDLGLSKKYGGTGLGLSICSQLATLMGGSVSLRSTVGVGTTFTVLLPLKYTKEKPSSTASSSMGGSRPPSVTSVEVENRRHSMGDGPSTESTKATATPAVDKQPRLVGLSQPFFAATKSPTPKSDDEKMAMINQAMEKKGGQGKLRVLVADDNNTNIEVVSRMLKLEDVYDVTIAKDGQEAYELVKTNFERNERFDVIFMDIQMPNLDGLQSTRLIRKMGYNAPIVALTAFSDASNVKDCMDSGMNEFLAKPIRRPALKQVLQKFATIPEEPETASVMTKKTTPEALTPADASTEKHDLGMISETELPPPLQEKGHSDGAASPGKNQSYPVTASSQPQPAQIQQSDYSRGLRLDLLSQASPRRASTLHFDHQSHAYMSHFYPPPPSAAQKNYPPPPMSAPAHQTSFGHIGGGPMSPPANKTSFYPPPPNGSSPAQQQRNYPPPPAAAGTPPPKTGSPMSYPPPPQQQQQSFSPPPQQQQQQSQAAPNMSLPLHMRHSSTGSIHSQNGPQFTHNQSGPPQYGGPPEGEYPPEKPPQSERDDEDAPVDTSNPSNLVSGAPPAGHFVGASAIVDDVGTFNGGSYRISHRDSNTILTIQLAMGCPLSAKPGTMIAMSPTITLKGAYKFSMKKLVAGGEMGHSTFTGPGELLLGPPFLGDVTSLRLSGSESWSVGHDGYLGSTQGVVKEYKRQGLGKAMFSGEGLWVYKVSGTGLLWLTSFGAIIRKDLNDGEKYIVDNGHLVAWNTKYVMERVASGGIISGFASGEGLVCKFTGPGTVFIQTRNAKSFAAYMTGNGGPVAN</sequence>
<dbReference type="InterPro" id="IPR036890">
    <property type="entry name" value="HATPase_C_sf"/>
</dbReference>
<dbReference type="Gene3D" id="1.10.287.130">
    <property type="match status" value="1"/>
</dbReference>
<dbReference type="Pfam" id="PF00072">
    <property type="entry name" value="Response_reg"/>
    <property type="match status" value="1"/>
</dbReference>
<dbReference type="PANTHER" id="PTHR43047">
    <property type="entry name" value="TWO-COMPONENT HISTIDINE PROTEIN KINASE"/>
    <property type="match status" value="1"/>
</dbReference>
<dbReference type="SUPFAM" id="SSF55874">
    <property type="entry name" value="ATPase domain of HSP90 chaperone/DNA topoisomerase II/histidine kinase"/>
    <property type="match status" value="1"/>
</dbReference>
<dbReference type="SUPFAM" id="SSF47384">
    <property type="entry name" value="Homodimeric domain of signal transducing histidine kinase"/>
    <property type="match status" value="1"/>
</dbReference>
<keyword evidence="8" id="KW-1133">Transmembrane helix</keyword>
<dbReference type="InterPro" id="IPR003594">
    <property type="entry name" value="HATPase_dom"/>
</dbReference>
<dbReference type="InterPro" id="IPR016031">
    <property type="entry name" value="Trp_RNA-bd_attenuator-like_dom"/>
</dbReference>
<feature type="domain" description="Histidine kinase" evidence="9">
    <location>
        <begin position="565"/>
        <end position="894"/>
    </location>
</feature>
<dbReference type="SMART" id="SM00388">
    <property type="entry name" value="HisKA"/>
    <property type="match status" value="1"/>
</dbReference>
<dbReference type="SMART" id="SM00387">
    <property type="entry name" value="HATPase_c"/>
    <property type="match status" value="1"/>
</dbReference>
<feature type="region of interest" description="Disordered" evidence="7">
    <location>
        <begin position="1117"/>
        <end position="1190"/>
    </location>
</feature>
<keyword evidence="8" id="KW-0472">Membrane</keyword>
<dbReference type="SUPFAM" id="SSF51219">
    <property type="entry name" value="TRAP-like"/>
    <property type="match status" value="1"/>
</dbReference>
<feature type="compositionally biased region" description="Low complexity" evidence="7">
    <location>
        <begin position="1310"/>
        <end position="1327"/>
    </location>
</feature>
<comment type="similarity">
    <text evidence="6">Belongs to the AIM24 family.</text>
</comment>
<dbReference type="Pfam" id="PF01987">
    <property type="entry name" value="AIM24"/>
    <property type="match status" value="1"/>
</dbReference>
<feature type="modified residue" description="4-aspartylphosphate" evidence="5">
    <location>
        <position position="1045"/>
    </location>
</feature>
<keyword evidence="6" id="KW-0496">Mitochondrion</keyword>
<dbReference type="PROSITE" id="PS50109">
    <property type="entry name" value="HIS_KIN"/>
    <property type="match status" value="1"/>
</dbReference>
<feature type="region of interest" description="Disordered" evidence="7">
    <location>
        <begin position="897"/>
        <end position="943"/>
    </location>
</feature>
<feature type="compositionally biased region" description="Polar residues" evidence="7">
    <location>
        <begin position="1341"/>
        <end position="1359"/>
    </location>
</feature>
<dbReference type="InterPro" id="IPR011006">
    <property type="entry name" value="CheY-like_superfamily"/>
</dbReference>
<keyword evidence="8" id="KW-0812">Transmembrane</keyword>
<dbReference type="Gene3D" id="3.30.565.10">
    <property type="entry name" value="Histidine kinase-like ATPase, C-terminal domain"/>
    <property type="match status" value="1"/>
</dbReference>
<evidence type="ECO:0000313" key="12">
    <source>
        <dbReference type="Proteomes" id="UP001583177"/>
    </source>
</evidence>
<feature type="transmembrane region" description="Helical" evidence="8">
    <location>
        <begin position="9"/>
        <end position="32"/>
    </location>
</feature>
<dbReference type="InterPro" id="IPR036983">
    <property type="entry name" value="AIM24_sf"/>
</dbReference>
<dbReference type="GO" id="GO:0004673">
    <property type="term" value="F:protein histidine kinase activity"/>
    <property type="evidence" value="ECO:0007669"/>
    <property type="project" value="UniProtKB-EC"/>
</dbReference>
<reference evidence="11 12" key="1">
    <citation type="journal article" date="2024" name="IMA Fungus">
        <title>IMA Genome - F19 : A genome assembly and annotation guide to empower mycologists, including annotated draft genome sequences of Ceratocystis pirilliformis, Diaporthe australafricana, Fusarium ophioides, Paecilomyces lecythidis, and Sporothrix stenoceras.</title>
        <authorList>
            <person name="Aylward J."/>
            <person name="Wilson A.M."/>
            <person name="Visagie C.M."/>
            <person name="Spraker J."/>
            <person name="Barnes I."/>
            <person name="Buitendag C."/>
            <person name="Ceriani C."/>
            <person name="Del Mar Angel L."/>
            <person name="du Plessis D."/>
            <person name="Fuchs T."/>
            <person name="Gasser K."/>
            <person name="Kramer D."/>
            <person name="Li W."/>
            <person name="Munsamy K."/>
            <person name="Piso A."/>
            <person name="Price J.L."/>
            <person name="Sonnekus B."/>
            <person name="Thomas C."/>
            <person name="van der Nest A."/>
            <person name="van Dijk A."/>
            <person name="van Heerden A."/>
            <person name="van Vuuren N."/>
            <person name="Yilmaz N."/>
            <person name="Duong T.A."/>
            <person name="van der Merwe N.A."/>
            <person name="Wingfield M.J."/>
            <person name="Wingfield B.D."/>
        </authorList>
    </citation>
    <scope>NUCLEOTIDE SEQUENCE [LARGE SCALE GENOMIC DNA]</scope>
    <source>
        <strain evidence="11 12">CMW 18300</strain>
    </source>
</reference>
<dbReference type="NCBIfam" id="TIGR00266">
    <property type="entry name" value="TIGR00266 family protein"/>
    <property type="match status" value="1"/>
</dbReference>
<proteinExistence type="inferred from homology"/>
<evidence type="ECO:0000256" key="8">
    <source>
        <dbReference type="SAM" id="Phobius"/>
    </source>
</evidence>
<comment type="caution">
    <text evidence="11">The sequence shown here is derived from an EMBL/GenBank/DDBJ whole genome shotgun (WGS) entry which is preliminary data.</text>
</comment>
<gene>
    <name evidence="11" type="primary">SLN1</name>
    <name evidence="11" type="ORF">Daus18300_003371</name>
</gene>
<evidence type="ECO:0000256" key="4">
    <source>
        <dbReference type="ARBA" id="ARBA00022777"/>
    </source>
</evidence>
<dbReference type="Proteomes" id="UP001583177">
    <property type="component" value="Unassembled WGS sequence"/>
</dbReference>
<dbReference type="Gene3D" id="3.60.160.10">
    <property type="entry name" value="Mitochondrial biogenesis AIM24"/>
    <property type="match status" value="1"/>
</dbReference>
<dbReference type="Pfam" id="PF02518">
    <property type="entry name" value="HATPase_c"/>
    <property type="match status" value="1"/>
</dbReference>
<keyword evidence="2 5" id="KW-0597">Phosphoprotein</keyword>
<dbReference type="InterPro" id="IPR001789">
    <property type="entry name" value="Sig_transdc_resp-reg_receiver"/>
</dbReference>
<evidence type="ECO:0000256" key="7">
    <source>
        <dbReference type="SAM" id="MobiDB-lite"/>
    </source>
</evidence>
<comment type="catalytic activity">
    <reaction evidence="1">
        <text>ATP + protein L-histidine = ADP + protein N-phospho-L-histidine.</text>
        <dbReference type="EC" id="2.7.13.3"/>
    </reaction>
</comment>
<evidence type="ECO:0000256" key="3">
    <source>
        <dbReference type="ARBA" id="ARBA00022679"/>
    </source>
</evidence>
<feature type="domain" description="Response regulatory" evidence="10">
    <location>
        <begin position="990"/>
        <end position="1110"/>
    </location>
</feature>
<name>A0ABR3XGP8_9PEZI</name>
<feature type="compositionally biased region" description="Pro residues" evidence="7">
    <location>
        <begin position="1225"/>
        <end position="1242"/>
    </location>
</feature>
<feature type="compositionally biased region" description="Low complexity" evidence="7">
    <location>
        <begin position="900"/>
        <end position="910"/>
    </location>
</feature>
<dbReference type="InterPro" id="IPR003661">
    <property type="entry name" value="HisK_dim/P_dom"/>
</dbReference>
<dbReference type="PANTHER" id="PTHR43047:SF72">
    <property type="entry name" value="OSMOSENSING HISTIDINE PROTEIN KINASE SLN1"/>
    <property type="match status" value="1"/>
</dbReference>
<evidence type="ECO:0000256" key="1">
    <source>
        <dbReference type="ARBA" id="ARBA00000085"/>
    </source>
</evidence>
<feature type="compositionally biased region" description="Low complexity" evidence="7">
    <location>
        <begin position="1177"/>
        <end position="1189"/>
    </location>
</feature>
<evidence type="ECO:0000259" key="10">
    <source>
        <dbReference type="PROSITE" id="PS50110"/>
    </source>
</evidence>
<dbReference type="CDD" id="cd16922">
    <property type="entry name" value="HATPase_EvgS-ArcB-TorS-like"/>
    <property type="match status" value="1"/>
</dbReference>
<dbReference type="InterPro" id="IPR036097">
    <property type="entry name" value="HisK_dim/P_sf"/>
</dbReference>
<dbReference type="SMART" id="SM00448">
    <property type="entry name" value="REC"/>
    <property type="match status" value="1"/>
</dbReference>
<accession>A0ABR3XGP8</accession>
<feature type="region of interest" description="Disordered" evidence="7">
    <location>
        <begin position="661"/>
        <end position="685"/>
    </location>
</feature>
<dbReference type="PRINTS" id="PR00344">
    <property type="entry name" value="BCTRLSENSOR"/>
</dbReference>
<feature type="region of interest" description="Disordered" evidence="7">
    <location>
        <begin position="1222"/>
        <end position="1403"/>
    </location>
</feature>
<evidence type="ECO:0000256" key="6">
    <source>
        <dbReference type="RuleBase" id="RU363045"/>
    </source>
</evidence>
<dbReference type="Pfam" id="PF00512">
    <property type="entry name" value="HisKA"/>
    <property type="match status" value="1"/>
</dbReference>
<dbReference type="CDD" id="cd17546">
    <property type="entry name" value="REC_hyHK_CKI1_RcsC-like"/>
    <property type="match status" value="1"/>
</dbReference>
<dbReference type="InterPro" id="IPR005467">
    <property type="entry name" value="His_kinase_dom"/>
</dbReference>
<dbReference type="EMBL" id="JAWRVE010000021">
    <property type="protein sequence ID" value="KAL1874830.1"/>
    <property type="molecule type" value="Genomic_DNA"/>
</dbReference>
<dbReference type="PROSITE" id="PS50110">
    <property type="entry name" value="RESPONSE_REGULATORY"/>
    <property type="match status" value="1"/>
</dbReference>
<protein>
    <recommendedName>
        <fullName evidence="6">Altered inheritance of mitochondria protein 24, mitochondrial</fullName>
    </recommendedName>
</protein>
<evidence type="ECO:0000256" key="5">
    <source>
        <dbReference type="PROSITE-ProRule" id="PRU00169"/>
    </source>
</evidence>
<feature type="compositionally biased region" description="Low complexity" evidence="7">
    <location>
        <begin position="742"/>
        <end position="752"/>
    </location>
</feature>
<dbReference type="CDD" id="cd00082">
    <property type="entry name" value="HisKA"/>
    <property type="match status" value="1"/>
</dbReference>
<feature type="compositionally biased region" description="Polar residues" evidence="7">
    <location>
        <begin position="767"/>
        <end position="788"/>
    </location>
</feature>
<keyword evidence="4 11" id="KW-0418">Kinase</keyword>
<dbReference type="InterPro" id="IPR004358">
    <property type="entry name" value="Sig_transdc_His_kin-like_C"/>
</dbReference>
<dbReference type="SUPFAM" id="SSF52172">
    <property type="entry name" value="CheY-like"/>
    <property type="match status" value="1"/>
</dbReference>
<keyword evidence="3 11" id="KW-0808">Transferase</keyword>
<dbReference type="InterPro" id="IPR002838">
    <property type="entry name" value="AIM24"/>
</dbReference>
<evidence type="ECO:0000256" key="2">
    <source>
        <dbReference type="ARBA" id="ARBA00022553"/>
    </source>
</evidence>
<dbReference type="Gene3D" id="3.40.50.2300">
    <property type="match status" value="1"/>
</dbReference>
<feature type="compositionally biased region" description="Pro residues" evidence="7">
    <location>
        <begin position="1284"/>
        <end position="1309"/>
    </location>
</feature>